<gene>
    <name evidence="1" type="ORF">R1flu_001813</name>
</gene>
<evidence type="ECO:0000313" key="2">
    <source>
        <dbReference type="Proteomes" id="UP001605036"/>
    </source>
</evidence>
<evidence type="ECO:0000313" key="1">
    <source>
        <dbReference type="EMBL" id="KAL2621608.1"/>
    </source>
</evidence>
<proteinExistence type="predicted"/>
<organism evidence="1 2">
    <name type="scientific">Riccia fluitans</name>
    <dbReference type="NCBI Taxonomy" id="41844"/>
    <lineage>
        <taxon>Eukaryota</taxon>
        <taxon>Viridiplantae</taxon>
        <taxon>Streptophyta</taxon>
        <taxon>Embryophyta</taxon>
        <taxon>Marchantiophyta</taxon>
        <taxon>Marchantiopsida</taxon>
        <taxon>Marchantiidae</taxon>
        <taxon>Marchantiales</taxon>
        <taxon>Ricciaceae</taxon>
        <taxon>Riccia</taxon>
    </lineage>
</organism>
<dbReference type="EMBL" id="JBHFFA010000006">
    <property type="protein sequence ID" value="KAL2621608.1"/>
    <property type="molecule type" value="Genomic_DNA"/>
</dbReference>
<sequence length="98" mass="11442">MKLPYDCPMFNNQSRAKAKARYLRTDESRKEAEHKHWSRSQDMIEQETTDSRAYFQVSEEQSICGVRAKVGVVEMTDVKTGPSETFQVWEMATYRGIE</sequence>
<dbReference type="AlphaFoldDB" id="A0ABD1Y4C2"/>
<accession>A0ABD1Y4C2</accession>
<dbReference type="Proteomes" id="UP001605036">
    <property type="component" value="Unassembled WGS sequence"/>
</dbReference>
<comment type="caution">
    <text evidence="1">The sequence shown here is derived from an EMBL/GenBank/DDBJ whole genome shotgun (WGS) entry which is preliminary data.</text>
</comment>
<keyword evidence="2" id="KW-1185">Reference proteome</keyword>
<protein>
    <submittedName>
        <fullName evidence="1">Uncharacterized protein</fullName>
    </submittedName>
</protein>
<name>A0ABD1Y4C2_9MARC</name>
<reference evidence="1 2" key="1">
    <citation type="submission" date="2024-09" db="EMBL/GenBank/DDBJ databases">
        <title>Chromosome-scale assembly of Riccia fluitans.</title>
        <authorList>
            <person name="Paukszto L."/>
            <person name="Sawicki J."/>
            <person name="Karawczyk K."/>
            <person name="Piernik-Szablinska J."/>
            <person name="Szczecinska M."/>
            <person name="Mazdziarz M."/>
        </authorList>
    </citation>
    <scope>NUCLEOTIDE SEQUENCE [LARGE SCALE GENOMIC DNA]</scope>
    <source>
        <strain evidence="1">Rf_01</strain>
        <tissue evidence="1">Aerial parts of the thallus</tissue>
    </source>
</reference>